<feature type="repeat" description="TPR" evidence="3">
    <location>
        <begin position="115"/>
        <end position="148"/>
    </location>
</feature>
<dbReference type="RefSeq" id="WP_066669255.1">
    <property type="nucleotide sequence ID" value="NZ_LYVF01000171.1"/>
</dbReference>
<dbReference type="InterPro" id="IPR011990">
    <property type="entry name" value="TPR-like_helical_dom_sf"/>
</dbReference>
<feature type="repeat" description="TPR" evidence="3">
    <location>
        <begin position="81"/>
        <end position="114"/>
    </location>
</feature>
<protein>
    <submittedName>
        <fullName evidence="5">Uncharacterized protein</fullName>
    </submittedName>
</protein>
<dbReference type="Pfam" id="PF14559">
    <property type="entry name" value="TPR_19"/>
    <property type="match status" value="1"/>
</dbReference>
<dbReference type="PANTHER" id="PTHR44858">
    <property type="entry name" value="TETRATRICOPEPTIDE REPEAT PROTEIN 6"/>
    <property type="match status" value="1"/>
</dbReference>
<feature type="transmembrane region" description="Helical" evidence="4">
    <location>
        <begin position="26"/>
        <end position="49"/>
    </location>
</feature>
<comment type="caution">
    <text evidence="5">The sequence shown here is derived from an EMBL/GenBank/DDBJ whole genome shotgun (WGS) entry which is preliminary data.</text>
</comment>
<dbReference type="EMBL" id="LYVF01000171">
    <property type="protein sequence ID" value="OAT80843.1"/>
    <property type="molecule type" value="Genomic_DNA"/>
</dbReference>
<dbReference type="STRING" id="1838280.A6M21_12275"/>
<proteinExistence type="predicted"/>
<name>A0A1B7LD48_9FIRM</name>
<dbReference type="OrthoDB" id="1806831at2"/>
<evidence type="ECO:0000256" key="1">
    <source>
        <dbReference type="ARBA" id="ARBA00022737"/>
    </source>
</evidence>
<keyword evidence="2 3" id="KW-0802">TPR repeat</keyword>
<dbReference type="SUPFAM" id="SSF48452">
    <property type="entry name" value="TPR-like"/>
    <property type="match status" value="1"/>
</dbReference>
<reference evidence="5 6" key="1">
    <citation type="submission" date="2016-04" db="EMBL/GenBank/DDBJ databases">
        <authorList>
            <person name="Evans L.H."/>
            <person name="Alamgir A."/>
            <person name="Owens N."/>
            <person name="Weber N.D."/>
            <person name="Virtaneva K."/>
            <person name="Barbian K."/>
            <person name="Babar A."/>
            <person name="Rosenke K."/>
        </authorList>
    </citation>
    <scope>NUCLEOTIDE SEQUENCE [LARGE SCALE GENOMIC DNA]</scope>
    <source>
        <strain evidence="5 6">LMa1</strain>
    </source>
</reference>
<keyword evidence="4" id="KW-0472">Membrane</keyword>
<sequence>MAKDKMKTTEGRRPSYHERRKRRQKIIFAVMAAVLSIGLLGSSVVWVLGNTAPARENGQPVSPGQSLADWQKQAAAHPNDAAIAAGLARAYDEAGKREQAVASYEKALRLDPQNGVLRTNLALNYFLLGQYDQAATQLQEEIRLHPDDTQAYYYYGQVLGYGKHDYQAAVRQLEKYVQLVKTGSQVDSARQMITQWQKLSTR</sequence>
<evidence type="ECO:0000256" key="4">
    <source>
        <dbReference type="SAM" id="Phobius"/>
    </source>
</evidence>
<dbReference type="Gene3D" id="1.25.40.10">
    <property type="entry name" value="Tetratricopeptide repeat domain"/>
    <property type="match status" value="1"/>
</dbReference>
<gene>
    <name evidence="5" type="ORF">A6M21_12275</name>
</gene>
<organism evidence="5 6">
    <name type="scientific">Desulfotomaculum copahuensis</name>
    <dbReference type="NCBI Taxonomy" id="1838280"/>
    <lineage>
        <taxon>Bacteria</taxon>
        <taxon>Bacillati</taxon>
        <taxon>Bacillota</taxon>
        <taxon>Clostridia</taxon>
        <taxon>Eubacteriales</taxon>
        <taxon>Desulfotomaculaceae</taxon>
        <taxon>Desulfotomaculum</taxon>
    </lineage>
</organism>
<evidence type="ECO:0000313" key="5">
    <source>
        <dbReference type="EMBL" id="OAT80843.1"/>
    </source>
</evidence>
<dbReference type="PROSITE" id="PS50293">
    <property type="entry name" value="TPR_REGION"/>
    <property type="match status" value="1"/>
</dbReference>
<keyword evidence="4" id="KW-1133">Transmembrane helix</keyword>
<dbReference type="SMART" id="SM00028">
    <property type="entry name" value="TPR"/>
    <property type="match status" value="2"/>
</dbReference>
<dbReference type="Proteomes" id="UP000078532">
    <property type="component" value="Unassembled WGS sequence"/>
</dbReference>
<dbReference type="InterPro" id="IPR050498">
    <property type="entry name" value="Ycf3"/>
</dbReference>
<keyword evidence="1" id="KW-0677">Repeat</keyword>
<dbReference type="InterPro" id="IPR019734">
    <property type="entry name" value="TPR_rpt"/>
</dbReference>
<dbReference type="PANTHER" id="PTHR44858:SF1">
    <property type="entry name" value="UDP-N-ACETYLGLUCOSAMINE--PEPTIDE N-ACETYLGLUCOSAMINYLTRANSFERASE SPINDLY-RELATED"/>
    <property type="match status" value="1"/>
</dbReference>
<keyword evidence="4" id="KW-0812">Transmembrane</keyword>
<dbReference type="PROSITE" id="PS50005">
    <property type="entry name" value="TPR"/>
    <property type="match status" value="2"/>
</dbReference>
<keyword evidence="6" id="KW-1185">Reference proteome</keyword>
<evidence type="ECO:0000256" key="3">
    <source>
        <dbReference type="PROSITE-ProRule" id="PRU00339"/>
    </source>
</evidence>
<evidence type="ECO:0000256" key="2">
    <source>
        <dbReference type="ARBA" id="ARBA00022803"/>
    </source>
</evidence>
<evidence type="ECO:0000313" key="6">
    <source>
        <dbReference type="Proteomes" id="UP000078532"/>
    </source>
</evidence>
<dbReference type="AlphaFoldDB" id="A0A1B7LD48"/>
<accession>A0A1B7LD48</accession>